<protein>
    <submittedName>
        <fullName evidence="3">Uncharacterized protein</fullName>
    </submittedName>
</protein>
<dbReference type="Proteomes" id="UP000655751">
    <property type="component" value="Unassembled WGS sequence"/>
</dbReference>
<evidence type="ECO:0000313" key="3">
    <source>
        <dbReference type="EMBL" id="MBH0778925.1"/>
    </source>
</evidence>
<evidence type="ECO:0000256" key="2">
    <source>
        <dbReference type="SAM" id="SignalP"/>
    </source>
</evidence>
<feature type="region of interest" description="Disordered" evidence="1">
    <location>
        <begin position="34"/>
        <end position="99"/>
    </location>
</feature>
<organism evidence="3 4">
    <name type="scientific">Nocardia bovistercoris</name>
    <dbReference type="NCBI Taxonomy" id="2785916"/>
    <lineage>
        <taxon>Bacteria</taxon>
        <taxon>Bacillati</taxon>
        <taxon>Actinomycetota</taxon>
        <taxon>Actinomycetes</taxon>
        <taxon>Mycobacteriales</taxon>
        <taxon>Nocardiaceae</taxon>
        <taxon>Nocardia</taxon>
    </lineage>
</organism>
<evidence type="ECO:0000313" key="4">
    <source>
        <dbReference type="Proteomes" id="UP000655751"/>
    </source>
</evidence>
<feature type="chain" id="PRO_5036865136" evidence="2">
    <location>
        <begin position="37"/>
        <end position="99"/>
    </location>
</feature>
<name>A0A931N1Y6_9NOCA</name>
<comment type="caution">
    <text evidence="3">The sequence shown here is derived from an EMBL/GenBank/DDBJ whole genome shotgun (WGS) entry which is preliminary data.</text>
</comment>
<sequence length="99" mass="10262">MHSTISTRWRRGAARIAVAGALVAVPLGALAVTASAQTPDPTDAVPVVSASDTSGAEIAEHPRHRRGHDEHEGPRVQFRGPEGPGAFFHQIQPPTGSAG</sequence>
<proteinExistence type="predicted"/>
<gene>
    <name evidence="3" type="ORF">IT779_21840</name>
</gene>
<feature type="signal peptide" evidence="2">
    <location>
        <begin position="1"/>
        <end position="36"/>
    </location>
</feature>
<keyword evidence="2" id="KW-0732">Signal</keyword>
<reference evidence="3" key="1">
    <citation type="submission" date="2020-11" db="EMBL/GenBank/DDBJ databases">
        <title>Nocardia NEAU-351.nov., a novel actinomycete isolated from the cow dung.</title>
        <authorList>
            <person name="Zhang X."/>
        </authorList>
    </citation>
    <scope>NUCLEOTIDE SEQUENCE</scope>
    <source>
        <strain evidence="3">NEAU-351</strain>
    </source>
</reference>
<keyword evidence="4" id="KW-1185">Reference proteome</keyword>
<dbReference type="AlphaFoldDB" id="A0A931N1Y6"/>
<accession>A0A931N1Y6</accession>
<dbReference type="RefSeq" id="WP_196151253.1">
    <property type="nucleotide sequence ID" value="NZ_JADMLG010000009.1"/>
</dbReference>
<evidence type="ECO:0000256" key="1">
    <source>
        <dbReference type="SAM" id="MobiDB-lite"/>
    </source>
</evidence>
<dbReference type="EMBL" id="JADMLG010000009">
    <property type="protein sequence ID" value="MBH0778925.1"/>
    <property type="molecule type" value="Genomic_DNA"/>
</dbReference>